<proteinExistence type="inferred from homology"/>
<dbReference type="GO" id="GO:0016020">
    <property type="term" value="C:membrane"/>
    <property type="evidence" value="ECO:0007669"/>
    <property type="project" value="UniProtKB-SubCell"/>
</dbReference>
<evidence type="ECO:0000256" key="6">
    <source>
        <dbReference type="ARBA" id="ARBA00022679"/>
    </source>
</evidence>
<evidence type="ECO:0000313" key="14">
    <source>
        <dbReference type="EMBL" id="NNB50505.1"/>
    </source>
</evidence>
<keyword evidence="9 12" id="KW-1133">Transmembrane helix</keyword>
<keyword evidence="8 12" id="KW-0812">Transmembrane</keyword>
<comment type="function">
    <text evidence="1">Catalyzes the methylation of methanethiol (MeSH) to yield dimethylsulphide (DMS).</text>
</comment>
<gene>
    <name evidence="14" type="ORF">HBN89_14690</name>
</gene>
<dbReference type="PANTHER" id="PTHR31040:SF1">
    <property type="entry name" value="NURIM"/>
    <property type="match status" value="1"/>
</dbReference>
<evidence type="ECO:0000259" key="13">
    <source>
        <dbReference type="Pfam" id="PF07298"/>
    </source>
</evidence>
<organism evidence="14 15">
    <name type="scientific">Pseudomonas fragi</name>
    <dbReference type="NCBI Taxonomy" id="296"/>
    <lineage>
        <taxon>Bacteria</taxon>
        <taxon>Pseudomonadati</taxon>
        <taxon>Pseudomonadota</taxon>
        <taxon>Gammaproteobacteria</taxon>
        <taxon>Pseudomonadales</taxon>
        <taxon>Pseudomonadaceae</taxon>
        <taxon>Pseudomonas</taxon>
    </lineage>
</organism>
<dbReference type="Gene3D" id="1.20.120.1630">
    <property type="match status" value="1"/>
</dbReference>
<keyword evidence="5" id="KW-0489">Methyltransferase</keyword>
<dbReference type="GO" id="GO:0032259">
    <property type="term" value="P:methylation"/>
    <property type="evidence" value="ECO:0007669"/>
    <property type="project" value="UniProtKB-KW"/>
</dbReference>
<dbReference type="NCBIfam" id="NF045656">
    <property type="entry name" value="MeththiolMtaseMddA"/>
    <property type="match status" value="1"/>
</dbReference>
<reference evidence="14 15" key="1">
    <citation type="journal article" date="2020" name="Front. Microbiol.">
        <title>Genetic Organization of the aprX-lipA2 Operon Affects the Proteolytic Potential of Pseudomonas Species in Milk.</title>
        <authorList>
            <person name="Maier C."/>
            <person name="Huptas C."/>
            <person name="von Neubeck M."/>
            <person name="Scherer S."/>
            <person name="Wenning M."/>
            <person name="Lucking G."/>
        </authorList>
    </citation>
    <scope>NUCLEOTIDE SEQUENCE [LARGE SCALE GENOMIC DNA]</scope>
    <source>
        <strain evidence="14 15">WS 5094</strain>
    </source>
</reference>
<comment type="caution">
    <text evidence="14">The sequence shown here is derived from an EMBL/GenBank/DDBJ whole genome shotgun (WGS) entry which is preliminary data.</text>
</comment>
<evidence type="ECO:0000256" key="1">
    <source>
        <dbReference type="ARBA" id="ARBA00002096"/>
    </source>
</evidence>
<dbReference type="InterPro" id="IPR033580">
    <property type="entry name" value="Nurim-like"/>
</dbReference>
<comment type="subcellular location">
    <subcellularLocation>
        <location evidence="2">Membrane</location>
        <topology evidence="2">Multi-pass membrane protein</topology>
    </subcellularLocation>
</comment>
<evidence type="ECO:0000256" key="7">
    <source>
        <dbReference type="ARBA" id="ARBA00022691"/>
    </source>
</evidence>
<accession>A0A9Q5B1C0</accession>
<comment type="similarity">
    <text evidence="3">Belongs to the nurim family.</text>
</comment>
<dbReference type="EMBL" id="JAAQYX010000019">
    <property type="protein sequence ID" value="NNB50505.1"/>
    <property type="molecule type" value="Genomic_DNA"/>
</dbReference>
<dbReference type="EC" id="2.1.1.334" evidence="4"/>
<evidence type="ECO:0000256" key="3">
    <source>
        <dbReference type="ARBA" id="ARBA00010631"/>
    </source>
</evidence>
<evidence type="ECO:0000256" key="11">
    <source>
        <dbReference type="ARBA" id="ARBA00048134"/>
    </source>
</evidence>
<evidence type="ECO:0000256" key="2">
    <source>
        <dbReference type="ARBA" id="ARBA00004141"/>
    </source>
</evidence>
<feature type="transmembrane region" description="Helical" evidence="12">
    <location>
        <begin position="132"/>
        <end position="154"/>
    </location>
</feature>
<evidence type="ECO:0000256" key="12">
    <source>
        <dbReference type="SAM" id="Phobius"/>
    </source>
</evidence>
<comment type="catalytic activity">
    <reaction evidence="11">
        <text>methanethiol + S-adenosyl-L-methionine = dimethyl sulfide + S-adenosyl-L-homocysteine + H(+)</text>
        <dbReference type="Rhea" id="RHEA:50428"/>
        <dbReference type="ChEBI" id="CHEBI:15378"/>
        <dbReference type="ChEBI" id="CHEBI:16007"/>
        <dbReference type="ChEBI" id="CHEBI:17437"/>
        <dbReference type="ChEBI" id="CHEBI:57856"/>
        <dbReference type="ChEBI" id="CHEBI:59789"/>
        <dbReference type="EC" id="2.1.1.334"/>
    </reaction>
</comment>
<feature type="transmembrane region" description="Helical" evidence="12">
    <location>
        <begin position="100"/>
        <end position="120"/>
    </location>
</feature>
<evidence type="ECO:0000256" key="9">
    <source>
        <dbReference type="ARBA" id="ARBA00022989"/>
    </source>
</evidence>
<evidence type="ECO:0000256" key="5">
    <source>
        <dbReference type="ARBA" id="ARBA00022603"/>
    </source>
</evidence>
<protein>
    <recommendedName>
        <fullName evidence="4">methanethiol S-methyltransferase</fullName>
        <ecNumber evidence="4">2.1.1.334</ecNumber>
    </recommendedName>
</protein>
<dbReference type="InterPro" id="IPR009915">
    <property type="entry name" value="NnrU_dom"/>
</dbReference>
<name>A0A9Q5B1C0_PSEFR</name>
<dbReference type="PANTHER" id="PTHR31040">
    <property type="entry name" value="NURIM"/>
    <property type="match status" value="1"/>
</dbReference>
<feature type="transmembrane region" description="Helical" evidence="12">
    <location>
        <begin position="58"/>
        <end position="79"/>
    </location>
</feature>
<evidence type="ECO:0000256" key="4">
    <source>
        <dbReference type="ARBA" id="ARBA00012149"/>
    </source>
</evidence>
<evidence type="ECO:0000313" key="15">
    <source>
        <dbReference type="Proteomes" id="UP000564604"/>
    </source>
</evidence>
<evidence type="ECO:0000256" key="8">
    <source>
        <dbReference type="ARBA" id="ARBA00022692"/>
    </source>
</evidence>
<dbReference type="AlphaFoldDB" id="A0A9Q5B1C0"/>
<dbReference type="Proteomes" id="UP000564604">
    <property type="component" value="Unassembled WGS sequence"/>
</dbReference>
<feature type="transmembrane region" description="Helical" evidence="12">
    <location>
        <begin position="193"/>
        <end position="223"/>
    </location>
</feature>
<dbReference type="GO" id="GO:0008168">
    <property type="term" value="F:methyltransferase activity"/>
    <property type="evidence" value="ECO:0007669"/>
    <property type="project" value="UniProtKB-KW"/>
</dbReference>
<dbReference type="InterPro" id="IPR054700">
    <property type="entry name" value="MddA"/>
</dbReference>
<feature type="transmembrane region" description="Helical" evidence="12">
    <location>
        <begin position="20"/>
        <end position="38"/>
    </location>
</feature>
<sequence>MHTATDLKTRALRRIGQFAALLYSLLSYLFFLLTFLYFMGFVGNVGVPKSIDSGTGLAWPWALVSDILLISLFALQHSLMARKSFKDRWRFIIPAPIERATYVLVSSAVLALLCGLWQPITSVVWKVESPVATGLLVALYWLGWAIVLVATFLFSHFELFGIKQALAPLLRPASVNPVFRTPTLYKVVRHPMYLGFLIAFWATPQMTVGHLVFALTSTLYILIGTHLEEKDLVTLFGDNYRRYQKNVAMLLPFVRRNSGSED</sequence>
<dbReference type="RefSeq" id="WP_095040024.1">
    <property type="nucleotide sequence ID" value="NZ_JAAEBQ010000010.1"/>
</dbReference>
<feature type="domain" description="NnrU" evidence="13">
    <location>
        <begin position="67"/>
        <end position="224"/>
    </location>
</feature>
<keyword evidence="10 12" id="KW-0472">Membrane</keyword>
<dbReference type="Pfam" id="PF07298">
    <property type="entry name" value="NnrU"/>
    <property type="match status" value="1"/>
</dbReference>
<evidence type="ECO:0000256" key="10">
    <source>
        <dbReference type="ARBA" id="ARBA00023136"/>
    </source>
</evidence>
<keyword evidence="6" id="KW-0808">Transferase</keyword>
<keyword evidence="7" id="KW-0949">S-adenosyl-L-methionine</keyword>